<evidence type="ECO:0000313" key="3">
    <source>
        <dbReference type="Proteomes" id="UP000307510"/>
    </source>
</evidence>
<evidence type="ECO:0008006" key="4">
    <source>
        <dbReference type="Google" id="ProtNLM"/>
    </source>
</evidence>
<keyword evidence="1" id="KW-0732">Signal</keyword>
<dbReference type="Proteomes" id="UP000307510">
    <property type="component" value="Unassembled WGS sequence"/>
</dbReference>
<evidence type="ECO:0000256" key="1">
    <source>
        <dbReference type="SAM" id="SignalP"/>
    </source>
</evidence>
<dbReference type="AlphaFoldDB" id="A0A5R9A551"/>
<reference evidence="2 3" key="1">
    <citation type="submission" date="2019-05" db="EMBL/GenBank/DDBJ databases">
        <authorList>
            <person name="Moore K."/>
            <person name="O'Neill P."/>
            <person name="Farbos A."/>
            <person name="Studholme D.J."/>
        </authorList>
    </citation>
    <scope>NUCLEOTIDE SEQUENCE [LARGE SCALE GENOMIC DNA]</scope>
    <source>
        <strain evidence="2 3">DSM 9128</strain>
    </source>
</reference>
<accession>A0A5R9A551</accession>
<sequence>MSVALRSTTLVALLFSAPLMAYDGVIHFSGAVVEPTCQVGLSEVTAKSARVRLSECNQAMTMMLNEPRGAMPSVSYRLTDARGKALGKGIAATGDTDNVIREIAKGGVTAGQRNVVLVAEYL</sequence>
<comment type="caution">
    <text evidence="2">The sequence shown here is derived from an EMBL/GenBank/DDBJ whole genome shotgun (WGS) entry which is preliminary data.</text>
</comment>
<organism evidence="2 3">
    <name type="scientific">Pseudomonas nitroreducens</name>
    <dbReference type="NCBI Taxonomy" id="46680"/>
    <lineage>
        <taxon>Bacteria</taxon>
        <taxon>Pseudomonadati</taxon>
        <taxon>Pseudomonadota</taxon>
        <taxon>Gammaproteobacteria</taxon>
        <taxon>Pseudomonadales</taxon>
        <taxon>Pseudomonadaceae</taxon>
        <taxon>Pseudomonas</taxon>
    </lineage>
</organism>
<protein>
    <recommendedName>
        <fullName evidence="4">Type 1 fimbrial protein</fullName>
    </recommendedName>
</protein>
<proteinExistence type="predicted"/>
<dbReference type="EMBL" id="VASG01000004">
    <property type="protein sequence ID" value="TLP73802.1"/>
    <property type="molecule type" value="Genomic_DNA"/>
</dbReference>
<feature type="signal peptide" evidence="1">
    <location>
        <begin position="1"/>
        <end position="21"/>
    </location>
</feature>
<dbReference type="RefSeq" id="WP_138214760.1">
    <property type="nucleotide sequence ID" value="NZ_VASG01000004.1"/>
</dbReference>
<gene>
    <name evidence="2" type="ORF">FEA48_16360</name>
</gene>
<feature type="chain" id="PRO_5024275971" description="Type 1 fimbrial protein" evidence="1">
    <location>
        <begin position="22"/>
        <end position="122"/>
    </location>
</feature>
<reference evidence="3" key="2">
    <citation type="submission" date="2019-06" db="EMBL/GenBank/DDBJ databases">
        <title>AzeR, a transcriptional regulator that responds to azelaic acid in Pseudomonas nitroreducens.</title>
        <authorList>
            <person name="Bez C."/>
            <person name="Javvadi S.G."/>
            <person name="Bertani I."/>
            <person name="Devescovi G."/>
            <person name="Studholme D.J."/>
            <person name="Geller A."/>
            <person name="Levy A."/>
            <person name="Venturi V."/>
        </authorList>
    </citation>
    <scope>NUCLEOTIDE SEQUENCE [LARGE SCALE GENOMIC DNA]</scope>
    <source>
        <strain evidence="3">DSM 9128</strain>
    </source>
</reference>
<name>A0A5R9A551_PSENT</name>
<evidence type="ECO:0000313" key="2">
    <source>
        <dbReference type="EMBL" id="TLP73802.1"/>
    </source>
</evidence>